<evidence type="ECO:0000313" key="2">
    <source>
        <dbReference type="Proteomes" id="UP000273998"/>
    </source>
</evidence>
<dbReference type="CDD" id="cd04194">
    <property type="entry name" value="GT8_A4GalT_like"/>
    <property type="match status" value="1"/>
</dbReference>
<comment type="caution">
    <text evidence="1">The sequence shown here is derived from an EMBL/GenBank/DDBJ whole genome shotgun (WGS) entry which is preliminary data.</text>
</comment>
<dbReference type="Proteomes" id="UP000273998">
    <property type="component" value="Unassembled WGS sequence"/>
</dbReference>
<dbReference type="Pfam" id="PF01501">
    <property type="entry name" value="Glyco_transf_8"/>
    <property type="match status" value="1"/>
</dbReference>
<sequence>MLLISYLLYKRIIEKKEGENSVQRAIVLAGDNGYMEKLEVTIKSIVATNSQIIFYVINDNLPQEWFWLMGRRLESVQSQIRNIKISSDQIKGYSLPMDHLSYATFYRYFIADVVTEDRALYLDSDIVVTGDLTPLFEEDIENHALAAVTDGLDASKFNAGVLLVNTVLWREEKASHQLLELTNRYHQEEFGDQGILNRYFKGRWKKLPEVYNVMVGMDTFAHTFNVPEWYDKADQLEKDAVIIHYAGEKPWYQWNLNRCRDIWWFYYGLEWSEILLRKDITKRHFKDLVGRPKFQTAVFTNSAAMEHIETLVEALPNVQFNILAYTNFAPSVIALEAYSNVSLYPRFTRYNAQAVLDKLDFYLDINYHEEIYDIIQKVTALKKPIFSFDVTNHCEIEGDSHCFHVEDIDDMIGVIQEYLAQLS</sequence>
<reference evidence="1 2" key="1">
    <citation type="submission" date="2018-11" db="EMBL/GenBank/DDBJ databases">
        <title>Species Designations Belie Phenotypic and Genotypic Heterogeneity in Oral Streptococci.</title>
        <authorList>
            <person name="Velsko I."/>
        </authorList>
    </citation>
    <scope>NUCLEOTIDE SEQUENCE [LARGE SCALE GENOMIC DNA]</scope>
    <source>
        <strain evidence="1 2">BCC42</strain>
    </source>
</reference>
<organism evidence="1 2">
    <name type="scientific">Streptococcus salivarius</name>
    <dbReference type="NCBI Taxonomy" id="1304"/>
    <lineage>
        <taxon>Bacteria</taxon>
        <taxon>Bacillati</taxon>
        <taxon>Bacillota</taxon>
        <taxon>Bacilli</taxon>
        <taxon>Lactobacillales</taxon>
        <taxon>Streptococcaceae</taxon>
        <taxon>Streptococcus</taxon>
    </lineage>
</organism>
<protein>
    <submittedName>
        <fullName evidence="1">General stress protein A</fullName>
    </submittedName>
</protein>
<dbReference type="InterPro" id="IPR002495">
    <property type="entry name" value="Glyco_trans_8"/>
</dbReference>
<dbReference type="GO" id="GO:0016757">
    <property type="term" value="F:glycosyltransferase activity"/>
    <property type="evidence" value="ECO:0007669"/>
    <property type="project" value="InterPro"/>
</dbReference>
<dbReference type="InterPro" id="IPR029044">
    <property type="entry name" value="Nucleotide-diphossugar_trans"/>
</dbReference>
<dbReference type="PANTHER" id="PTHR11183">
    <property type="entry name" value="GLYCOGENIN SUBFAMILY MEMBER"/>
    <property type="match status" value="1"/>
</dbReference>
<accession>A0AAX1YB44</accession>
<dbReference type="SUPFAM" id="SSF53448">
    <property type="entry name" value="Nucleotide-diphospho-sugar transferases"/>
    <property type="match status" value="1"/>
</dbReference>
<dbReference type="EMBL" id="RJNF01000013">
    <property type="protein sequence ID" value="RSI57472.1"/>
    <property type="molecule type" value="Genomic_DNA"/>
</dbReference>
<proteinExistence type="predicted"/>
<dbReference type="AlphaFoldDB" id="A0AAX1YB44"/>
<evidence type="ECO:0000313" key="1">
    <source>
        <dbReference type="EMBL" id="RSI57472.1"/>
    </source>
</evidence>
<gene>
    <name evidence="1" type="primary">gspA_3</name>
    <name evidence="1" type="ORF">D8867_05940</name>
</gene>
<dbReference type="Gene3D" id="3.90.550.10">
    <property type="entry name" value="Spore Coat Polysaccharide Biosynthesis Protein SpsA, Chain A"/>
    <property type="match status" value="1"/>
</dbReference>
<dbReference type="InterPro" id="IPR050587">
    <property type="entry name" value="GNT1/Glycosyltrans_8"/>
</dbReference>
<name>A0AAX1YB44_STRSL</name>